<keyword evidence="4" id="KW-0012">Acyltransferase</keyword>
<keyword evidence="12" id="KW-1185">Reference proteome</keyword>
<dbReference type="EC" id="2.3.1.48" evidence="2"/>
<evidence type="ECO:0000256" key="8">
    <source>
        <dbReference type="ARBA" id="ARBA00051781"/>
    </source>
</evidence>
<dbReference type="InterPro" id="IPR045039">
    <property type="entry name" value="NSI-like"/>
</dbReference>
<feature type="domain" description="N-acetyltransferase" evidence="10">
    <location>
        <begin position="59"/>
        <end position="195"/>
    </location>
</feature>
<proteinExistence type="inferred from homology"/>
<evidence type="ECO:0000256" key="4">
    <source>
        <dbReference type="ARBA" id="ARBA00023315"/>
    </source>
</evidence>
<evidence type="ECO:0000256" key="5">
    <source>
        <dbReference type="ARBA" id="ARBA00048017"/>
    </source>
</evidence>
<dbReference type="Gene3D" id="3.40.630.30">
    <property type="match status" value="1"/>
</dbReference>
<dbReference type="GO" id="GO:0004059">
    <property type="term" value="F:aralkylamine N-acetyltransferase activity"/>
    <property type="evidence" value="ECO:0007669"/>
    <property type="project" value="UniProtKB-EC"/>
</dbReference>
<evidence type="ECO:0000313" key="11">
    <source>
        <dbReference type="EMBL" id="VVA92502.1"/>
    </source>
</evidence>
<dbReference type="OrthoDB" id="2744543at2759"/>
<keyword evidence="9" id="KW-0472">Membrane</keyword>
<gene>
    <name evidence="11" type="ORF">ANE_LOCUS2947</name>
</gene>
<dbReference type="EMBL" id="CABITT030000001">
    <property type="protein sequence ID" value="VVA92502.1"/>
    <property type="molecule type" value="Genomic_DNA"/>
</dbReference>
<comment type="catalytic activity">
    <reaction evidence="7">
        <text>an N-terminal L-alpha-aminoacyl-[protein] + acetyl-CoA = N-terminal N(alpha)-acetyl-L-alpha-aminoacyl-[protein] + CoA + H(+)</text>
        <dbReference type="Rhea" id="RHEA:21028"/>
        <dbReference type="Rhea" id="RHEA-COMP:10636"/>
        <dbReference type="Rhea" id="RHEA-COMP:15589"/>
        <dbReference type="ChEBI" id="CHEBI:15378"/>
        <dbReference type="ChEBI" id="CHEBI:57287"/>
        <dbReference type="ChEBI" id="CHEBI:57288"/>
        <dbReference type="ChEBI" id="CHEBI:78597"/>
        <dbReference type="ChEBI" id="CHEBI:78598"/>
    </reaction>
</comment>
<dbReference type="GO" id="GO:2000028">
    <property type="term" value="P:regulation of photoperiodism, flowering"/>
    <property type="evidence" value="ECO:0007669"/>
    <property type="project" value="UniProtKB-ARBA"/>
</dbReference>
<evidence type="ECO:0000256" key="3">
    <source>
        <dbReference type="ARBA" id="ARBA00022679"/>
    </source>
</evidence>
<dbReference type="PANTHER" id="PTHR43626:SF1">
    <property type="entry name" value="GCN5-RELATED N-ACETYLTRANSFERASE 1, CHLOROPLASTIC"/>
    <property type="match status" value="1"/>
</dbReference>
<evidence type="ECO:0000259" key="10">
    <source>
        <dbReference type="PROSITE" id="PS51186"/>
    </source>
</evidence>
<comment type="catalytic activity">
    <reaction evidence="6">
        <text>5-methoxytryptamine + acetyl-CoA = melatonin + CoA + H(+)</text>
        <dbReference type="Rhea" id="RHEA:66144"/>
        <dbReference type="ChEBI" id="CHEBI:15378"/>
        <dbReference type="ChEBI" id="CHEBI:16796"/>
        <dbReference type="ChEBI" id="CHEBI:57287"/>
        <dbReference type="ChEBI" id="CHEBI:57288"/>
        <dbReference type="ChEBI" id="CHEBI:166874"/>
    </reaction>
</comment>
<dbReference type="SUPFAM" id="SSF55729">
    <property type="entry name" value="Acyl-CoA N-acyltransferases (Nat)"/>
    <property type="match status" value="1"/>
</dbReference>
<comment type="similarity">
    <text evidence="1">Belongs to the acetyltransferase family. GNAT subfamily.</text>
</comment>
<organism evidence="11 12">
    <name type="scientific">Arabis nemorensis</name>
    <dbReference type="NCBI Taxonomy" id="586526"/>
    <lineage>
        <taxon>Eukaryota</taxon>
        <taxon>Viridiplantae</taxon>
        <taxon>Streptophyta</taxon>
        <taxon>Embryophyta</taxon>
        <taxon>Tracheophyta</taxon>
        <taxon>Spermatophyta</taxon>
        <taxon>Magnoliopsida</taxon>
        <taxon>eudicotyledons</taxon>
        <taxon>Gunneridae</taxon>
        <taxon>Pentapetalae</taxon>
        <taxon>rosids</taxon>
        <taxon>malvids</taxon>
        <taxon>Brassicales</taxon>
        <taxon>Brassicaceae</taxon>
        <taxon>Arabideae</taxon>
        <taxon>Arabis</taxon>
    </lineage>
</organism>
<dbReference type="InterPro" id="IPR000182">
    <property type="entry name" value="GNAT_dom"/>
</dbReference>
<evidence type="ECO:0000256" key="2">
    <source>
        <dbReference type="ARBA" id="ARBA00013184"/>
    </source>
</evidence>
<reference evidence="11" key="1">
    <citation type="submission" date="2019-07" db="EMBL/GenBank/DDBJ databases">
        <authorList>
            <person name="Dittberner H."/>
        </authorList>
    </citation>
    <scope>NUCLEOTIDE SEQUENCE [LARGE SCALE GENOMIC DNA]</scope>
</reference>
<evidence type="ECO:0000313" key="12">
    <source>
        <dbReference type="Proteomes" id="UP000489600"/>
    </source>
</evidence>
<evidence type="ECO:0000256" key="9">
    <source>
        <dbReference type="SAM" id="Phobius"/>
    </source>
</evidence>
<dbReference type="AlphaFoldDB" id="A0A565AT21"/>
<accession>A0A565AT21</accession>
<keyword evidence="9" id="KW-1133">Transmembrane helix</keyword>
<evidence type="ECO:0000256" key="7">
    <source>
        <dbReference type="ARBA" id="ARBA00051734"/>
    </source>
</evidence>
<name>A0A565AT21_9BRAS</name>
<dbReference type="FunFam" id="3.40.630.30:FF:000059">
    <property type="entry name" value="Putative acetyltransferase NSI"/>
    <property type="match status" value="1"/>
</dbReference>
<dbReference type="CDD" id="cd04301">
    <property type="entry name" value="NAT_SF"/>
    <property type="match status" value="1"/>
</dbReference>
<comment type="catalytic activity">
    <reaction evidence="8">
        <text>serotonin + acetyl-CoA = N-acetylserotonin + CoA + H(+)</text>
        <dbReference type="Rhea" id="RHEA:25217"/>
        <dbReference type="ChEBI" id="CHEBI:15378"/>
        <dbReference type="ChEBI" id="CHEBI:17697"/>
        <dbReference type="ChEBI" id="CHEBI:57287"/>
        <dbReference type="ChEBI" id="CHEBI:57288"/>
        <dbReference type="ChEBI" id="CHEBI:350546"/>
        <dbReference type="EC" id="2.3.1.87"/>
    </reaction>
</comment>
<dbReference type="GO" id="GO:0005737">
    <property type="term" value="C:cytoplasm"/>
    <property type="evidence" value="ECO:0007669"/>
    <property type="project" value="UniProtKB-ARBA"/>
</dbReference>
<sequence>MLLGGTISTSPASLRLRSTLNPQNAVTQSSSQAAFPAAMQRQPASYSITDEDLESRGFLLRRTAEGLNLDKLNSVFVAVGFPRRDTAKIKVALEHTDALLWVEYEKTRQPVAFARATGDGVFNAIIWDVVVDPSFQSLGLGKAVMERLIEDLQGKGICNIALYSEPRVLGFYRPLGFVSDPDGIRGMIDYNVSFNYYTCTIFKSKDFAFKVDFRLLDFDGQEAAMAWWKKATEQRMEAMSAKKPNPIIREIPATIRSIAVWKLISIINTIFVLFFSLD</sequence>
<feature type="transmembrane region" description="Helical" evidence="9">
    <location>
        <begin position="258"/>
        <end position="277"/>
    </location>
</feature>
<evidence type="ECO:0000256" key="1">
    <source>
        <dbReference type="ARBA" id="ARBA00009342"/>
    </source>
</evidence>
<dbReference type="Pfam" id="PF00583">
    <property type="entry name" value="Acetyltransf_1"/>
    <property type="match status" value="1"/>
</dbReference>
<comment type="catalytic activity">
    <reaction evidence="5">
        <text>L-lysyl-[protein] + acetyl-CoA = N(6)-acetyl-L-lysyl-[protein] + CoA + H(+)</text>
        <dbReference type="Rhea" id="RHEA:45948"/>
        <dbReference type="Rhea" id="RHEA-COMP:9752"/>
        <dbReference type="Rhea" id="RHEA-COMP:10731"/>
        <dbReference type="ChEBI" id="CHEBI:15378"/>
        <dbReference type="ChEBI" id="CHEBI:29969"/>
        <dbReference type="ChEBI" id="CHEBI:57287"/>
        <dbReference type="ChEBI" id="CHEBI:57288"/>
        <dbReference type="ChEBI" id="CHEBI:61930"/>
        <dbReference type="EC" id="2.3.1.48"/>
    </reaction>
</comment>
<dbReference type="InterPro" id="IPR016181">
    <property type="entry name" value="Acyl_CoA_acyltransferase"/>
</dbReference>
<dbReference type="Proteomes" id="UP000489600">
    <property type="component" value="Unassembled WGS sequence"/>
</dbReference>
<keyword evidence="9" id="KW-0812">Transmembrane</keyword>
<dbReference type="GO" id="GO:0061733">
    <property type="term" value="F:protein-lysine-acetyltransferase activity"/>
    <property type="evidence" value="ECO:0007669"/>
    <property type="project" value="UniProtKB-EC"/>
</dbReference>
<keyword evidence="3" id="KW-0808">Transferase</keyword>
<dbReference type="PROSITE" id="PS51186">
    <property type="entry name" value="GNAT"/>
    <property type="match status" value="1"/>
</dbReference>
<protein>
    <recommendedName>
        <fullName evidence="2">histone acetyltransferase</fullName>
        <ecNumber evidence="2">2.3.1.48</ecNumber>
    </recommendedName>
</protein>
<comment type="caution">
    <text evidence="11">The sequence shown here is derived from an EMBL/GenBank/DDBJ whole genome shotgun (WGS) entry which is preliminary data.</text>
</comment>
<evidence type="ECO:0000256" key="6">
    <source>
        <dbReference type="ARBA" id="ARBA00051597"/>
    </source>
</evidence>
<dbReference type="PANTHER" id="PTHR43626">
    <property type="entry name" value="ACYL-COA N-ACYLTRANSFERASE"/>
    <property type="match status" value="1"/>
</dbReference>